<feature type="transmembrane region" description="Helical" evidence="5">
    <location>
        <begin position="222"/>
        <end position="243"/>
    </location>
</feature>
<feature type="transmembrane region" description="Helical" evidence="5">
    <location>
        <begin position="161"/>
        <end position="182"/>
    </location>
</feature>
<sequence>MTNVVNNLALPFTGIFISFVGYLLGMLLFNKSHGFFLFNPLLVAMVFGISVLAVWAVIVHSDTATIYLKFYKPGGDIIFWFLNPATMSFAIPLYRRNDVFKKYWFDIIVTIFVGCFIAIFAIDQVTKLFGLSHASAAAMLPQAATTAVAMPIASEIGGVPAVTAMACIINAVFIYALGDILIKVLHLNKLPKVSNGLGLSTAGHAIGSVKALQLGEVEGASAAIAVVLVAIAMDILVPVYAHLFM</sequence>
<comment type="caution">
    <text evidence="6">The sequence shown here is derived from an EMBL/GenBank/DDBJ whole genome shotgun (WGS) entry which is preliminary data.</text>
</comment>
<proteinExistence type="predicted"/>
<evidence type="ECO:0000256" key="3">
    <source>
        <dbReference type="ARBA" id="ARBA00022989"/>
    </source>
</evidence>
<dbReference type="PANTHER" id="PTHR30249:SF0">
    <property type="entry name" value="PLASTIDAL GLYCOLATE_GLYCERATE TRANSLOCATOR 1, CHLOROPLASTIC"/>
    <property type="match status" value="1"/>
</dbReference>
<evidence type="ECO:0000313" key="6">
    <source>
        <dbReference type="EMBL" id="EGS38763.1"/>
    </source>
</evidence>
<dbReference type="Proteomes" id="UP000006035">
    <property type="component" value="Unassembled WGS sequence"/>
</dbReference>
<organism evidence="6 7">
    <name type="scientific">Limosilactobacillus oris F0423</name>
    <dbReference type="NCBI Taxonomy" id="944562"/>
    <lineage>
        <taxon>Bacteria</taxon>
        <taxon>Bacillati</taxon>
        <taxon>Bacillota</taxon>
        <taxon>Bacilli</taxon>
        <taxon>Lactobacillales</taxon>
        <taxon>Lactobacillaceae</taxon>
        <taxon>Limosilactobacillus</taxon>
    </lineage>
</organism>
<feature type="transmembrane region" description="Helical" evidence="5">
    <location>
        <begin position="12"/>
        <end position="29"/>
    </location>
</feature>
<evidence type="ECO:0000256" key="2">
    <source>
        <dbReference type="ARBA" id="ARBA00022692"/>
    </source>
</evidence>
<comment type="subcellular location">
    <subcellularLocation>
        <location evidence="1">Membrane</location>
        <topology evidence="1">Multi-pass membrane protein</topology>
    </subcellularLocation>
</comment>
<keyword evidence="4 5" id="KW-0472">Membrane</keyword>
<dbReference type="PANTHER" id="PTHR30249">
    <property type="entry name" value="PUTATIVE SEROTONIN TRANSPORTER"/>
    <property type="match status" value="1"/>
</dbReference>
<feature type="transmembrane region" description="Helical" evidence="5">
    <location>
        <begin position="36"/>
        <end position="57"/>
    </location>
</feature>
<gene>
    <name evidence="6" type="primary">lrgB</name>
    <name evidence="6" type="ORF">HMPREF9102_2078</name>
</gene>
<dbReference type="RefSeq" id="WP_003715018.1">
    <property type="nucleotide sequence ID" value="NZ_AFTL01000006.1"/>
</dbReference>
<evidence type="ECO:0000256" key="4">
    <source>
        <dbReference type="ARBA" id="ARBA00023136"/>
    </source>
</evidence>
<keyword evidence="2 5" id="KW-0812">Transmembrane</keyword>
<feature type="transmembrane region" description="Helical" evidence="5">
    <location>
        <begin position="103"/>
        <end position="122"/>
    </location>
</feature>
<keyword evidence="3 5" id="KW-1133">Transmembrane helix</keyword>
<accession>A0ABN0D778</accession>
<name>A0ABN0D778_9LACO</name>
<reference evidence="6 7" key="1">
    <citation type="submission" date="2011-05" db="EMBL/GenBank/DDBJ databases">
        <authorList>
            <person name="Durkin A.S."/>
            <person name="Kim M."/>
            <person name="Radune D."/>
            <person name="Hostetler J."/>
            <person name="Torralba M."/>
            <person name="Gillis M."/>
            <person name="Methe B."/>
            <person name="Sutton G."/>
            <person name="Nelson K.E."/>
        </authorList>
    </citation>
    <scope>NUCLEOTIDE SEQUENCE [LARGE SCALE GENOMIC DNA]</scope>
    <source>
        <strain evidence="6 7">F0423</strain>
    </source>
</reference>
<evidence type="ECO:0000256" key="1">
    <source>
        <dbReference type="ARBA" id="ARBA00004141"/>
    </source>
</evidence>
<dbReference type="Pfam" id="PF04172">
    <property type="entry name" value="LrgB"/>
    <property type="match status" value="1"/>
</dbReference>
<evidence type="ECO:0000256" key="5">
    <source>
        <dbReference type="SAM" id="Phobius"/>
    </source>
</evidence>
<keyword evidence="7" id="KW-1185">Reference proteome</keyword>
<dbReference type="InterPro" id="IPR007300">
    <property type="entry name" value="CidB/LrgB"/>
</dbReference>
<protein>
    <submittedName>
        <fullName evidence="6">Antiholin-like protein LrgB</fullName>
    </submittedName>
</protein>
<evidence type="ECO:0000313" key="7">
    <source>
        <dbReference type="Proteomes" id="UP000006035"/>
    </source>
</evidence>
<feature type="transmembrane region" description="Helical" evidence="5">
    <location>
        <begin position="77"/>
        <end position="94"/>
    </location>
</feature>
<dbReference type="EMBL" id="AFTL01000006">
    <property type="protein sequence ID" value="EGS38763.1"/>
    <property type="molecule type" value="Genomic_DNA"/>
</dbReference>